<dbReference type="InterPro" id="IPR008042">
    <property type="entry name" value="Retrotrans_Pao"/>
</dbReference>
<dbReference type="PANTHER" id="PTHR47331">
    <property type="entry name" value="PHD-TYPE DOMAIN-CONTAINING PROTEIN"/>
    <property type="match status" value="1"/>
</dbReference>
<dbReference type="PANTHER" id="PTHR47331:SF1">
    <property type="entry name" value="GAG-LIKE PROTEIN"/>
    <property type="match status" value="1"/>
</dbReference>
<dbReference type="STRING" id="147828.A0A4S2LAE2"/>
<name>A0A4S2LAE2_OPIFE</name>
<dbReference type="Proteomes" id="UP000308267">
    <property type="component" value="Unassembled WGS sequence"/>
</dbReference>
<comment type="caution">
    <text evidence="1">The sequence shown here is derived from an EMBL/GenBank/DDBJ whole genome shotgun (WGS) entry which is preliminary data.</text>
</comment>
<evidence type="ECO:0000313" key="1">
    <source>
        <dbReference type="EMBL" id="TGZ60322.1"/>
    </source>
</evidence>
<keyword evidence="2" id="KW-1185">Reference proteome</keyword>
<accession>A0A4S2LAE2</accession>
<reference evidence="1 2" key="1">
    <citation type="journal article" date="2019" name="BMC Genomics">
        <title>New insights from Opisthorchis felineus genome: update on genomics of the epidemiologically important liver flukes.</title>
        <authorList>
            <person name="Ershov N.I."/>
            <person name="Mordvinov V.A."/>
            <person name="Prokhortchouk E.B."/>
            <person name="Pakharukova M.Y."/>
            <person name="Gunbin K.V."/>
            <person name="Ustyantsev K."/>
            <person name="Genaev M.A."/>
            <person name="Blinov A.G."/>
            <person name="Mazur A."/>
            <person name="Boulygina E."/>
            <person name="Tsygankova S."/>
            <person name="Khrameeva E."/>
            <person name="Chekanov N."/>
            <person name="Fan G."/>
            <person name="Xiao A."/>
            <person name="Zhang H."/>
            <person name="Xu X."/>
            <person name="Yang H."/>
            <person name="Solovyev V."/>
            <person name="Lee S.M."/>
            <person name="Liu X."/>
            <person name="Afonnikov D.A."/>
            <person name="Skryabin K.G."/>
        </authorList>
    </citation>
    <scope>NUCLEOTIDE SEQUENCE [LARGE SCALE GENOMIC DNA]</scope>
    <source>
        <strain evidence="1">AK-0245</strain>
        <tissue evidence="1">Whole organism</tissue>
    </source>
</reference>
<dbReference type="AlphaFoldDB" id="A0A4S2LAE2"/>
<organism evidence="1 2">
    <name type="scientific">Opisthorchis felineus</name>
    <dbReference type="NCBI Taxonomy" id="147828"/>
    <lineage>
        <taxon>Eukaryota</taxon>
        <taxon>Metazoa</taxon>
        <taxon>Spiralia</taxon>
        <taxon>Lophotrochozoa</taxon>
        <taxon>Platyhelminthes</taxon>
        <taxon>Trematoda</taxon>
        <taxon>Digenea</taxon>
        <taxon>Opisthorchiida</taxon>
        <taxon>Opisthorchiata</taxon>
        <taxon>Opisthorchiidae</taxon>
        <taxon>Opisthorchis</taxon>
    </lineage>
</organism>
<protein>
    <submittedName>
        <fullName evidence="1">Uncharacterized protein</fullName>
    </submittedName>
</protein>
<dbReference type="OrthoDB" id="10067762at2759"/>
<dbReference type="EMBL" id="SJOL01008450">
    <property type="protein sequence ID" value="TGZ60322.1"/>
    <property type="molecule type" value="Genomic_DNA"/>
</dbReference>
<proteinExistence type="predicted"/>
<gene>
    <name evidence="1" type="ORF">CRM22_008615</name>
</gene>
<evidence type="ECO:0000313" key="2">
    <source>
        <dbReference type="Proteomes" id="UP000308267"/>
    </source>
</evidence>
<dbReference type="Pfam" id="PF05380">
    <property type="entry name" value="Peptidase_A17"/>
    <property type="match status" value="1"/>
</dbReference>
<sequence length="211" mass="23874">MRSTGELKIPRCVKPAHISNVNVELHMFSDASEVEYGVVGYCRWHIEPEKFARMMIYAKSRVVPLKSVTVPRPELNTVRLAARVAEELRNEAGFSFTRTIYWTDSTIVLHYIRNTATRYSTFVANRISPIHKLSSPGDWRHFTSENNPARLASRGVGSVAALRYWFKGPSFLGVCEVQWPHYELNVIPEGIELKTKHALVNVTTSASEPTG</sequence>